<keyword evidence="4 7" id="KW-0223">Dioxygenase</keyword>
<keyword evidence="5 7" id="KW-0560">Oxidoreductase</keyword>
<dbReference type="HAMAP" id="MF_00657">
    <property type="entry name" value="Hydroxyl_YbiX"/>
    <property type="match status" value="1"/>
</dbReference>
<dbReference type="GO" id="GO:0006974">
    <property type="term" value="P:DNA damage response"/>
    <property type="evidence" value="ECO:0007669"/>
    <property type="project" value="TreeGrafter"/>
</dbReference>
<dbReference type="GO" id="GO:0006879">
    <property type="term" value="P:intracellular iron ion homeostasis"/>
    <property type="evidence" value="ECO:0007669"/>
    <property type="project" value="TreeGrafter"/>
</dbReference>
<dbReference type="InterPro" id="IPR005123">
    <property type="entry name" value="Oxoglu/Fe-dep_dioxygenase_dom"/>
</dbReference>
<keyword evidence="3 7" id="KW-0847">Vitamin C</keyword>
<dbReference type="GO" id="GO:0005506">
    <property type="term" value="F:iron ion binding"/>
    <property type="evidence" value="ECO:0007669"/>
    <property type="project" value="UniProtKB-UniRule"/>
</dbReference>
<evidence type="ECO:0000256" key="6">
    <source>
        <dbReference type="ARBA" id="ARBA00023004"/>
    </source>
</evidence>
<name>A0A9J7ARE3_9PROT</name>
<dbReference type="KEGG" id="naci:NUH88_18825"/>
<feature type="domain" description="Fe2OG dioxygenase" evidence="8">
    <location>
        <begin position="78"/>
        <end position="175"/>
    </location>
</feature>
<dbReference type="NCBIfam" id="NF003974">
    <property type="entry name" value="PRK05467.1-3"/>
    <property type="match status" value="1"/>
</dbReference>
<comment type="cofactor">
    <cofactor evidence="7">
        <name>Fe(2+)</name>
        <dbReference type="ChEBI" id="CHEBI:29033"/>
    </cofactor>
    <text evidence="7">Binds 1 Fe(2+) ion per subunit.</text>
</comment>
<evidence type="ECO:0000256" key="1">
    <source>
        <dbReference type="ARBA" id="ARBA00001961"/>
    </source>
</evidence>
<dbReference type="InterPro" id="IPR006620">
    <property type="entry name" value="Pro_4_hyd_alph"/>
</dbReference>
<keyword evidence="10" id="KW-1185">Reference proteome</keyword>
<sequence length="223" mass="24745">MVAVIRELLNKDQVKAIAAKLFSAEFVDGSSSGGPLGKDIKKNTQVPPNSPHYREMSELVLGAIKANETVAIKGMPRRILSPIFASYMTGNQYGEHIDAALMGPYPGMRTDLSMTIFLNKPDAYEGGDLVLTTDFGEMVYKENPGDAVLYPTHYLHRVNPVTKGRRLAIVTWMESMIPDPHQREIIGDLAETQAILTSSNVDKKAILMLEKGRLNLLRMWART</sequence>
<evidence type="ECO:0000313" key="9">
    <source>
        <dbReference type="EMBL" id="UUX49442.1"/>
    </source>
</evidence>
<protein>
    <submittedName>
        <fullName evidence="9">Fe2+-dependent dioxygenase</fullName>
    </submittedName>
</protein>
<evidence type="ECO:0000256" key="5">
    <source>
        <dbReference type="ARBA" id="ARBA00023002"/>
    </source>
</evidence>
<dbReference type="GO" id="GO:0016706">
    <property type="term" value="F:2-oxoglutarate-dependent dioxygenase activity"/>
    <property type="evidence" value="ECO:0007669"/>
    <property type="project" value="UniProtKB-UniRule"/>
</dbReference>
<reference evidence="9" key="1">
    <citation type="submission" date="2022-08" db="EMBL/GenBank/DDBJ databases">
        <title>Nisaea acidiphila sp. nov., isolated from a marine algal debris and emended description of the genus Nisaea Urios et al. 2008.</title>
        <authorList>
            <person name="Kwon K."/>
        </authorList>
    </citation>
    <scope>NUCLEOTIDE SEQUENCE</scope>
    <source>
        <strain evidence="9">MEBiC11861</strain>
    </source>
</reference>
<feature type="binding site" evidence="7">
    <location>
        <position position="166"/>
    </location>
    <ligand>
        <name>2-oxoglutarate</name>
        <dbReference type="ChEBI" id="CHEBI:16810"/>
    </ligand>
</feature>
<dbReference type="SMART" id="SM00702">
    <property type="entry name" value="P4Hc"/>
    <property type="match status" value="1"/>
</dbReference>
<feature type="binding site" evidence="7">
    <location>
        <position position="96"/>
    </location>
    <ligand>
        <name>Fe cation</name>
        <dbReference type="ChEBI" id="CHEBI:24875"/>
    </ligand>
</feature>
<evidence type="ECO:0000256" key="7">
    <source>
        <dbReference type="HAMAP-Rule" id="MF_00657"/>
    </source>
</evidence>
<evidence type="ECO:0000256" key="3">
    <source>
        <dbReference type="ARBA" id="ARBA00022896"/>
    </source>
</evidence>
<evidence type="ECO:0000256" key="2">
    <source>
        <dbReference type="ARBA" id="ARBA00022723"/>
    </source>
</evidence>
<dbReference type="Proteomes" id="UP001060336">
    <property type="component" value="Chromosome"/>
</dbReference>
<keyword evidence="2 7" id="KW-0479">Metal-binding</keyword>
<dbReference type="InterPro" id="IPR044862">
    <property type="entry name" value="Pro_4_hyd_alph_FE2OG_OXY"/>
</dbReference>
<evidence type="ECO:0000313" key="10">
    <source>
        <dbReference type="Proteomes" id="UP001060336"/>
    </source>
</evidence>
<dbReference type="EMBL" id="CP102480">
    <property type="protein sequence ID" value="UUX49442.1"/>
    <property type="molecule type" value="Genomic_DNA"/>
</dbReference>
<keyword evidence="6 7" id="KW-0408">Iron</keyword>
<dbReference type="PANTHER" id="PTHR41536:SF1">
    <property type="entry name" value="PKHD-TYPE HYDROXYLASE YBIX"/>
    <property type="match status" value="1"/>
</dbReference>
<dbReference type="AlphaFoldDB" id="A0A9J7ARE3"/>
<dbReference type="InterPro" id="IPR023550">
    <property type="entry name" value="PKHD_hydroxylase"/>
</dbReference>
<gene>
    <name evidence="9" type="ORF">NUH88_18825</name>
</gene>
<comment type="cofactor">
    <cofactor evidence="1 7">
        <name>L-ascorbate</name>
        <dbReference type="ChEBI" id="CHEBI:38290"/>
    </cofactor>
</comment>
<dbReference type="PROSITE" id="PS51471">
    <property type="entry name" value="FE2OG_OXY"/>
    <property type="match status" value="1"/>
</dbReference>
<dbReference type="Gene3D" id="2.60.120.620">
    <property type="entry name" value="q2cbj1_9rhob like domain"/>
    <property type="match status" value="1"/>
</dbReference>
<feature type="binding site" evidence="7">
    <location>
        <position position="98"/>
    </location>
    <ligand>
        <name>Fe cation</name>
        <dbReference type="ChEBI" id="CHEBI:24875"/>
    </ligand>
</feature>
<dbReference type="Pfam" id="PF13640">
    <property type="entry name" value="2OG-FeII_Oxy_3"/>
    <property type="match status" value="1"/>
</dbReference>
<evidence type="ECO:0000256" key="4">
    <source>
        <dbReference type="ARBA" id="ARBA00022964"/>
    </source>
</evidence>
<dbReference type="RefSeq" id="WP_257768099.1">
    <property type="nucleotide sequence ID" value="NZ_CP102480.1"/>
</dbReference>
<dbReference type="GO" id="GO:0031418">
    <property type="term" value="F:L-ascorbic acid binding"/>
    <property type="evidence" value="ECO:0007669"/>
    <property type="project" value="UniProtKB-KW"/>
</dbReference>
<feature type="binding site" evidence="7">
    <location>
        <position position="156"/>
    </location>
    <ligand>
        <name>Fe cation</name>
        <dbReference type="ChEBI" id="CHEBI:24875"/>
    </ligand>
</feature>
<dbReference type="NCBIfam" id="NF003975">
    <property type="entry name" value="PRK05467.1-4"/>
    <property type="match status" value="1"/>
</dbReference>
<proteinExistence type="inferred from homology"/>
<dbReference type="PANTHER" id="PTHR41536">
    <property type="entry name" value="PKHD-TYPE HYDROXYLASE YBIX"/>
    <property type="match status" value="1"/>
</dbReference>
<organism evidence="9 10">
    <name type="scientific">Nisaea acidiphila</name>
    <dbReference type="NCBI Taxonomy" id="1862145"/>
    <lineage>
        <taxon>Bacteria</taxon>
        <taxon>Pseudomonadati</taxon>
        <taxon>Pseudomonadota</taxon>
        <taxon>Alphaproteobacteria</taxon>
        <taxon>Rhodospirillales</taxon>
        <taxon>Thalassobaculaceae</taxon>
        <taxon>Nisaea</taxon>
    </lineage>
</organism>
<accession>A0A9J7ARE3</accession>
<evidence type="ECO:0000259" key="8">
    <source>
        <dbReference type="PROSITE" id="PS51471"/>
    </source>
</evidence>